<protein>
    <recommendedName>
        <fullName evidence="6">Amine oxidase domain-containing protein</fullName>
    </recommendedName>
</protein>
<proteinExistence type="inferred from homology"/>
<evidence type="ECO:0000313" key="4">
    <source>
        <dbReference type="EMBL" id="KAG2430846.1"/>
    </source>
</evidence>
<evidence type="ECO:0000313" key="5">
    <source>
        <dbReference type="Proteomes" id="UP000650467"/>
    </source>
</evidence>
<comment type="similarity">
    <text evidence="1">Belongs to the flavin monoamine oxidase family.</text>
</comment>
<comment type="caution">
    <text evidence="4">The sequence shown here is derived from an EMBL/GenBank/DDBJ whole genome shotgun (WGS) entry which is preliminary data.</text>
</comment>
<organism evidence="4 5">
    <name type="scientific">Chlamydomonas incerta</name>
    <dbReference type="NCBI Taxonomy" id="51695"/>
    <lineage>
        <taxon>Eukaryota</taxon>
        <taxon>Viridiplantae</taxon>
        <taxon>Chlorophyta</taxon>
        <taxon>core chlorophytes</taxon>
        <taxon>Chlorophyceae</taxon>
        <taxon>CS clade</taxon>
        <taxon>Chlamydomonadales</taxon>
        <taxon>Chlamydomonadaceae</taxon>
        <taxon>Chlamydomonas</taxon>
    </lineage>
</organism>
<feature type="signal peptide" evidence="3">
    <location>
        <begin position="1"/>
        <end position="40"/>
    </location>
</feature>
<feature type="region of interest" description="Disordered" evidence="2">
    <location>
        <begin position="343"/>
        <end position="369"/>
    </location>
</feature>
<dbReference type="GO" id="GO:0016491">
    <property type="term" value="F:oxidoreductase activity"/>
    <property type="evidence" value="ECO:0007669"/>
    <property type="project" value="TreeGrafter"/>
</dbReference>
<evidence type="ECO:0000256" key="1">
    <source>
        <dbReference type="ARBA" id="ARBA00005995"/>
    </source>
</evidence>
<reference evidence="4" key="1">
    <citation type="journal article" date="2020" name="bioRxiv">
        <title>Comparative genomics of Chlamydomonas.</title>
        <authorList>
            <person name="Craig R.J."/>
            <person name="Hasan A.R."/>
            <person name="Ness R.W."/>
            <person name="Keightley P.D."/>
        </authorList>
    </citation>
    <scope>NUCLEOTIDE SEQUENCE</scope>
    <source>
        <strain evidence="4">SAG 7.73</strain>
    </source>
</reference>
<dbReference type="Pfam" id="PF13450">
    <property type="entry name" value="NAD_binding_8"/>
    <property type="match status" value="1"/>
</dbReference>
<evidence type="ECO:0000256" key="3">
    <source>
        <dbReference type="SAM" id="SignalP"/>
    </source>
</evidence>
<evidence type="ECO:0000256" key="2">
    <source>
        <dbReference type="SAM" id="MobiDB-lite"/>
    </source>
</evidence>
<dbReference type="SUPFAM" id="SSF51905">
    <property type="entry name" value="FAD/NAD(P)-binding domain"/>
    <property type="match status" value="1"/>
</dbReference>
<dbReference type="AlphaFoldDB" id="A0A835SS53"/>
<dbReference type="InterPro" id="IPR050281">
    <property type="entry name" value="Flavin_monoamine_oxidase"/>
</dbReference>
<dbReference type="PANTHER" id="PTHR10742">
    <property type="entry name" value="FLAVIN MONOAMINE OXIDASE"/>
    <property type="match status" value="1"/>
</dbReference>
<dbReference type="EMBL" id="JAEHOC010000026">
    <property type="protein sequence ID" value="KAG2430846.1"/>
    <property type="molecule type" value="Genomic_DNA"/>
</dbReference>
<dbReference type="OrthoDB" id="567950at2759"/>
<dbReference type="InterPro" id="IPR036188">
    <property type="entry name" value="FAD/NAD-bd_sf"/>
</dbReference>
<feature type="chain" id="PRO_5032477990" description="Amine oxidase domain-containing protein" evidence="3">
    <location>
        <begin position="41"/>
        <end position="616"/>
    </location>
</feature>
<keyword evidence="3" id="KW-0732">Signal</keyword>
<sequence>MPLHGNSQRRSSGVDFNSSRMYIVLLSCLVLIAQLDLAAASAPRKVGNYVKAREGGAIAAANNARMPTACDVAIVGGGIGGMYAAYRLLSGRVTVAGADGGGPPRPPRVCMFEATDRVGGRIFSLRGMGGRGDLCVDVGAYRYVDGRHTLVQGVVENLLGLGYTQYDPASATFRKLVDGAGDDVGFVSAVEGLAAKAQELGLQLFLNAAVTRVDRLPPYPVSGNTSSSGAASGPPPKYVLTVYTTSGKAARVAADRVIFNVPQRPLMRILQASNLATFTPWSRALDMPFPYMAAKMYLYYEDTWWIYMNLTTGSFASPAFDTPNVNDDPTLFTEPPMRARYHDGDWKCDGDGDSDGGAGSSGADSAADGTPPLPPRCHGFLLYTYASDITLSGNSYKSGQGLTSPAWAGVVPRFYWNIAVNPDMSKPYVILDATTNSGAQLLSAAHRKLVAYHQSVGKPIPEPYASTLPTQALAVVWDPSVFWTGGAWHGYKNGQWGGQVNTSADANPATSTPVAAIKPWAGEQLFVVNEAFAPSSFQGWAEGSLILAENVVTTHFGAARPAFLPPARHDCVLFATYNHNSTLCSLSLNPLVQGQTRRRRRQARGVGAAHAEQTQQ</sequence>
<name>A0A835SS53_CHLIN</name>
<gene>
    <name evidence="4" type="ORF">HXX76_009820</name>
</gene>
<dbReference type="Gene3D" id="3.50.50.60">
    <property type="entry name" value="FAD/NAD(P)-binding domain"/>
    <property type="match status" value="1"/>
</dbReference>
<dbReference type="Proteomes" id="UP000650467">
    <property type="component" value="Unassembled WGS sequence"/>
</dbReference>
<dbReference type="PANTHER" id="PTHR10742:SF410">
    <property type="entry name" value="LYSINE-SPECIFIC HISTONE DEMETHYLASE 2"/>
    <property type="match status" value="1"/>
</dbReference>
<keyword evidence="5" id="KW-1185">Reference proteome</keyword>
<evidence type="ECO:0008006" key="6">
    <source>
        <dbReference type="Google" id="ProtNLM"/>
    </source>
</evidence>
<accession>A0A835SS53</accession>